<evidence type="ECO:0000313" key="2">
    <source>
        <dbReference type="Proteomes" id="UP000055035"/>
    </source>
</evidence>
<reference evidence="1 2" key="1">
    <citation type="submission" date="2015-11" db="EMBL/GenBank/DDBJ databases">
        <title>Genomic analysis of 38 Legionella species identifies large and diverse effector repertoires.</title>
        <authorList>
            <person name="Burstein D."/>
            <person name="Amaro F."/>
            <person name="Zusman T."/>
            <person name="Lifshitz Z."/>
            <person name="Cohen O."/>
            <person name="Gilbert J.A."/>
            <person name="Pupko T."/>
            <person name="Shuman H.A."/>
            <person name="Segal G."/>
        </authorList>
    </citation>
    <scope>NUCLEOTIDE SEQUENCE [LARGE SCALE GENOMIC DNA]</scope>
    <source>
        <strain evidence="1 2">BL-540</strain>
    </source>
</reference>
<accession>A0A0W0VAT2</accession>
<dbReference type="EMBL" id="LNYJ01000011">
    <property type="protein sequence ID" value="KTD16989.1"/>
    <property type="molecule type" value="Genomic_DNA"/>
</dbReference>
<name>A0A0W0VAT2_9GAMM</name>
<sequence length="356" mass="40186">MNRLGLLILLLLLLTSCTNFGPYRLPPNRLSYNYSLQYSDAQQQLLNIVRLRYSDSPYFLTVNNIVSQYNFSNEISGEVSNNSGTFPLRTIGTAAGQASFTESPTITYTPLQGKAYVTRLLTPIDPSVIYTLLRSGWGVHHVLRMLVQRLGPVENAILASRTTSSRVPRFKEFQELLLVLRKLQYKESLLIENSTIDKQFAIQFRVQNFGGLTVKERQLLARIGITPQTPVVWLVGHPTQQKNQIYVQTRTVLGLFNYLSKSVDLPKADILGGKAPMTYMANRQIFDWRQVTAGIMRVHHAKTPPKDALVAVPYRGNWFYIADSDSESKETLNLLTVIIGIYEGNPKSNIPVFTIS</sequence>
<dbReference type="AlphaFoldDB" id="A0A0W0VAT2"/>
<organism evidence="1 2">
    <name type="scientific">Legionella jordanis</name>
    <dbReference type="NCBI Taxonomy" id="456"/>
    <lineage>
        <taxon>Bacteria</taxon>
        <taxon>Pseudomonadati</taxon>
        <taxon>Pseudomonadota</taxon>
        <taxon>Gammaproteobacteria</taxon>
        <taxon>Legionellales</taxon>
        <taxon>Legionellaceae</taxon>
        <taxon>Legionella</taxon>
    </lineage>
</organism>
<dbReference type="STRING" id="456.Ljor_1295"/>
<gene>
    <name evidence="1" type="ORF">Ljor_1295</name>
</gene>
<dbReference type="RefSeq" id="WP_058470792.1">
    <property type="nucleotide sequence ID" value="NZ_CAAAIC010000003.1"/>
</dbReference>
<dbReference type="PATRIC" id="fig|456.5.peg.1386"/>
<dbReference type="PROSITE" id="PS51257">
    <property type="entry name" value="PROKAR_LIPOPROTEIN"/>
    <property type="match status" value="1"/>
</dbReference>
<evidence type="ECO:0000313" key="1">
    <source>
        <dbReference type="EMBL" id="KTD16989.1"/>
    </source>
</evidence>
<proteinExistence type="predicted"/>
<keyword evidence="2" id="KW-1185">Reference proteome</keyword>
<dbReference type="Proteomes" id="UP000055035">
    <property type="component" value="Unassembled WGS sequence"/>
</dbReference>
<evidence type="ECO:0008006" key="3">
    <source>
        <dbReference type="Google" id="ProtNLM"/>
    </source>
</evidence>
<dbReference type="OrthoDB" id="282364at2"/>
<comment type="caution">
    <text evidence="1">The sequence shown here is derived from an EMBL/GenBank/DDBJ whole genome shotgun (WGS) entry which is preliminary data.</text>
</comment>
<protein>
    <recommendedName>
        <fullName evidence="3">Lipoprotein</fullName>
    </recommendedName>
</protein>